<sequence>MSNDPVSGGTPIFLLEFWGCLDGEIGLRSGIHFH</sequence>
<gene>
    <name evidence="1" type="ORF">COLO4_13258</name>
</gene>
<organism evidence="1 2">
    <name type="scientific">Corchorus olitorius</name>
    <dbReference type="NCBI Taxonomy" id="93759"/>
    <lineage>
        <taxon>Eukaryota</taxon>
        <taxon>Viridiplantae</taxon>
        <taxon>Streptophyta</taxon>
        <taxon>Embryophyta</taxon>
        <taxon>Tracheophyta</taxon>
        <taxon>Spermatophyta</taxon>
        <taxon>Magnoliopsida</taxon>
        <taxon>eudicotyledons</taxon>
        <taxon>Gunneridae</taxon>
        <taxon>Pentapetalae</taxon>
        <taxon>rosids</taxon>
        <taxon>malvids</taxon>
        <taxon>Malvales</taxon>
        <taxon>Malvaceae</taxon>
        <taxon>Grewioideae</taxon>
        <taxon>Apeibeae</taxon>
        <taxon>Corchorus</taxon>
    </lineage>
</organism>
<evidence type="ECO:0000313" key="2">
    <source>
        <dbReference type="Proteomes" id="UP000187203"/>
    </source>
</evidence>
<accession>A0A1R3JXD7</accession>
<dbReference type="AlphaFoldDB" id="A0A1R3JXD7"/>
<reference evidence="2" key="1">
    <citation type="submission" date="2013-09" db="EMBL/GenBank/DDBJ databases">
        <title>Corchorus olitorius genome sequencing.</title>
        <authorList>
            <person name="Alam M."/>
            <person name="Haque M.S."/>
            <person name="Islam M.S."/>
            <person name="Emdad E.M."/>
            <person name="Islam M.M."/>
            <person name="Ahmed B."/>
            <person name="Halim A."/>
            <person name="Hossen Q.M.M."/>
            <person name="Hossain M.Z."/>
            <person name="Ahmed R."/>
            <person name="Khan M.M."/>
            <person name="Islam R."/>
            <person name="Rashid M.M."/>
            <person name="Khan S.A."/>
            <person name="Rahman M.S."/>
            <person name="Alam M."/>
            <person name="Yahiya A.S."/>
            <person name="Khan M.S."/>
            <person name="Azam M.S."/>
            <person name="Haque T."/>
            <person name="Lashkar M.Z.H."/>
            <person name="Akhand A.I."/>
            <person name="Morshed G."/>
            <person name="Roy S."/>
            <person name="Uddin K.S."/>
            <person name="Rabeya T."/>
            <person name="Hossain A.S."/>
            <person name="Chowdhury A."/>
            <person name="Snigdha A.R."/>
            <person name="Mortoza M.S."/>
            <person name="Matin S.A."/>
            <person name="Hoque S.M.E."/>
            <person name="Islam M.K."/>
            <person name="Roy D.K."/>
            <person name="Haider R."/>
            <person name="Moosa M.M."/>
            <person name="Elias S.M."/>
            <person name="Hasan A.M."/>
            <person name="Jahan S."/>
            <person name="Shafiuddin M."/>
            <person name="Mahmood N."/>
            <person name="Shommy N.S."/>
        </authorList>
    </citation>
    <scope>NUCLEOTIDE SEQUENCE [LARGE SCALE GENOMIC DNA]</scope>
    <source>
        <strain evidence="2">cv. O-4</strain>
    </source>
</reference>
<evidence type="ECO:0000313" key="1">
    <source>
        <dbReference type="EMBL" id="OMO99470.1"/>
    </source>
</evidence>
<keyword evidence="2" id="KW-1185">Reference proteome</keyword>
<protein>
    <submittedName>
        <fullName evidence="1">Uncharacterized protein</fullName>
    </submittedName>
</protein>
<name>A0A1R3JXD7_9ROSI</name>
<dbReference type="EMBL" id="AWUE01015133">
    <property type="protein sequence ID" value="OMO99470.1"/>
    <property type="molecule type" value="Genomic_DNA"/>
</dbReference>
<proteinExistence type="predicted"/>
<dbReference type="Proteomes" id="UP000187203">
    <property type="component" value="Unassembled WGS sequence"/>
</dbReference>
<comment type="caution">
    <text evidence="1">The sequence shown here is derived from an EMBL/GenBank/DDBJ whole genome shotgun (WGS) entry which is preliminary data.</text>
</comment>